<dbReference type="PANTHER" id="PTHR30468">
    <property type="entry name" value="ALPHA-KETOGLUTARATE-DEPENDENT SULFONATE DIOXYGENASE"/>
    <property type="match status" value="1"/>
</dbReference>
<feature type="compositionally biased region" description="Polar residues" evidence="7">
    <location>
        <begin position="70"/>
        <end position="81"/>
    </location>
</feature>
<protein>
    <recommendedName>
        <fullName evidence="8">TauD/TfdA-like domain-containing protein</fullName>
    </recommendedName>
</protein>
<comment type="similarity">
    <text evidence="2">Belongs to the TfdA dioxygenase family.</text>
</comment>
<comment type="cofactor">
    <cofactor evidence="1">
        <name>Fe(2+)</name>
        <dbReference type="ChEBI" id="CHEBI:29033"/>
    </cofactor>
</comment>
<name>A0A438MU56_EXOME</name>
<dbReference type="Pfam" id="PF02668">
    <property type="entry name" value="TauD"/>
    <property type="match status" value="1"/>
</dbReference>
<comment type="caution">
    <text evidence="9">The sequence shown here is derived from an EMBL/GenBank/DDBJ whole genome shotgun (WGS) entry which is preliminary data.</text>
</comment>
<evidence type="ECO:0000256" key="1">
    <source>
        <dbReference type="ARBA" id="ARBA00001954"/>
    </source>
</evidence>
<dbReference type="OrthoDB" id="10257314at2759"/>
<dbReference type="GO" id="GO:0016706">
    <property type="term" value="F:2-oxoglutarate-dependent dioxygenase activity"/>
    <property type="evidence" value="ECO:0007669"/>
    <property type="project" value="TreeGrafter"/>
</dbReference>
<accession>A0A438MU56</accession>
<evidence type="ECO:0000256" key="4">
    <source>
        <dbReference type="ARBA" id="ARBA00022964"/>
    </source>
</evidence>
<dbReference type="InterPro" id="IPR003819">
    <property type="entry name" value="TauD/TfdA-like"/>
</dbReference>
<keyword evidence="5" id="KW-0560">Oxidoreductase</keyword>
<dbReference type="PANTHER" id="PTHR30468:SF1">
    <property type="entry name" value="ALPHA-KETOGLUTARATE-DEPENDENT SULFONATE DIOXYGENASE"/>
    <property type="match status" value="1"/>
</dbReference>
<dbReference type="EMBL" id="NAJM01000050">
    <property type="protein sequence ID" value="RVX67234.1"/>
    <property type="molecule type" value="Genomic_DNA"/>
</dbReference>
<keyword evidence="6" id="KW-0408">Iron</keyword>
<evidence type="ECO:0000256" key="7">
    <source>
        <dbReference type="SAM" id="MobiDB-lite"/>
    </source>
</evidence>
<feature type="region of interest" description="Disordered" evidence="7">
    <location>
        <begin position="46"/>
        <end position="91"/>
    </location>
</feature>
<dbReference type="SUPFAM" id="SSF51197">
    <property type="entry name" value="Clavaminate synthase-like"/>
    <property type="match status" value="1"/>
</dbReference>
<organism evidence="9 10">
    <name type="scientific">Exophiala mesophila</name>
    <name type="common">Black yeast-like fungus</name>
    <dbReference type="NCBI Taxonomy" id="212818"/>
    <lineage>
        <taxon>Eukaryota</taxon>
        <taxon>Fungi</taxon>
        <taxon>Dikarya</taxon>
        <taxon>Ascomycota</taxon>
        <taxon>Pezizomycotina</taxon>
        <taxon>Eurotiomycetes</taxon>
        <taxon>Chaetothyriomycetidae</taxon>
        <taxon>Chaetothyriales</taxon>
        <taxon>Herpotrichiellaceae</taxon>
        <taxon>Exophiala</taxon>
    </lineage>
</organism>
<dbReference type="FunFam" id="3.60.130.10:FF:000003">
    <property type="entry name" value="Alpha-ketoglutarate-dependent taurine dioxygenase"/>
    <property type="match status" value="1"/>
</dbReference>
<dbReference type="AlphaFoldDB" id="A0A438MU56"/>
<reference evidence="9 10" key="1">
    <citation type="submission" date="2017-03" db="EMBL/GenBank/DDBJ databases">
        <title>Genomes of endolithic fungi from Antarctica.</title>
        <authorList>
            <person name="Coleine C."/>
            <person name="Masonjones S."/>
            <person name="Stajich J.E."/>
        </authorList>
    </citation>
    <scope>NUCLEOTIDE SEQUENCE [LARGE SCALE GENOMIC DNA]</scope>
    <source>
        <strain evidence="9 10">CCFEE 6314</strain>
    </source>
</reference>
<dbReference type="Gene3D" id="3.60.130.10">
    <property type="entry name" value="Clavaminate synthase-like"/>
    <property type="match status" value="1"/>
</dbReference>
<dbReference type="InterPro" id="IPR042098">
    <property type="entry name" value="TauD-like_sf"/>
</dbReference>
<evidence type="ECO:0000259" key="8">
    <source>
        <dbReference type="Pfam" id="PF02668"/>
    </source>
</evidence>
<dbReference type="Proteomes" id="UP000288859">
    <property type="component" value="Unassembled WGS sequence"/>
</dbReference>
<dbReference type="VEuPathDB" id="FungiDB:PV10_06890"/>
<gene>
    <name evidence="9" type="ORF">B0A52_09271</name>
</gene>
<keyword evidence="3" id="KW-0479">Metal-binding</keyword>
<dbReference type="GO" id="GO:0046872">
    <property type="term" value="F:metal ion binding"/>
    <property type="evidence" value="ECO:0007669"/>
    <property type="project" value="UniProtKB-KW"/>
</dbReference>
<evidence type="ECO:0000256" key="6">
    <source>
        <dbReference type="ARBA" id="ARBA00023004"/>
    </source>
</evidence>
<keyword evidence="4" id="KW-0223">Dioxygenase</keyword>
<evidence type="ECO:0000313" key="9">
    <source>
        <dbReference type="EMBL" id="RVX67234.1"/>
    </source>
</evidence>
<dbReference type="InterPro" id="IPR051323">
    <property type="entry name" value="AtsK-like"/>
</dbReference>
<dbReference type="GO" id="GO:0005737">
    <property type="term" value="C:cytoplasm"/>
    <property type="evidence" value="ECO:0007669"/>
    <property type="project" value="TreeGrafter"/>
</dbReference>
<evidence type="ECO:0000256" key="3">
    <source>
        <dbReference type="ARBA" id="ARBA00022723"/>
    </source>
</evidence>
<feature type="compositionally biased region" description="Basic and acidic residues" evidence="7">
    <location>
        <begin position="57"/>
        <end position="69"/>
    </location>
</feature>
<evidence type="ECO:0000313" key="10">
    <source>
        <dbReference type="Proteomes" id="UP000288859"/>
    </source>
</evidence>
<sequence>MNHFPGTLMYGCTCVQQPKSIDVATADARTHVTRLVSRLRHRSEVMINRSVHKDRRERRSPPNDQRLQHDSTISASSSRMTTGDECPGRLRGHVVGLQDESDSELYSSLIGTCNSSPMATSTQVNPPSFQKGSVGAYKELAYGKYDKERELDLTAKFGAASYPNYLPVWDNENGEVYKPLTPFEHYEHGKDADPTFPNLLKDGTTIEDITASIGAEVKGIQLSQLNDAGKDELALLVARKKVVAFRDQDLASLPIEKALDLGRYFGRLHIHPTSGAPAGYPEVHLVHRAAEDKSGLEFLNSRTNSVAWHSDVTYEQNPPGTTFLYALDVPKAGGDTLFVNQAKAYERLSPAFRERLAGLQAVHSGYEQATAAQNRGSFVRRNPVSSIHPVVRTHPATGEKALFVNPQFTRYIVGFKQEESDYLLKFLYDHIALSADIQARVRWQPGTVVVWDNRVTAHSALVDWDDGQRRHIARITPQAERPTET</sequence>
<evidence type="ECO:0000256" key="5">
    <source>
        <dbReference type="ARBA" id="ARBA00023002"/>
    </source>
</evidence>
<evidence type="ECO:0000256" key="2">
    <source>
        <dbReference type="ARBA" id="ARBA00005896"/>
    </source>
</evidence>
<feature type="domain" description="TauD/TfdA-like" evidence="8">
    <location>
        <begin position="206"/>
        <end position="476"/>
    </location>
</feature>
<proteinExistence type="inferred from homology"/>